<dbReference type="InterPro" id="IPR009019">
    <property type="entry name" value="KH_sf_prok-type"/>
</dbReference>
<name>A0A816Y3S4_9BILA</name>
<organism evidence="1 2">
    <name type="scientific">Rotaria magnacalcarata</name>
    <dbReference type="NCBI Taxonomy" id="392030"/>
    <lineage>
        <taxon>Eukaryota</taxon>
        <taxon>Metazoa</taxon>
        <taxon>Spiralia</taxon>
        <taxon>Gnathifera</taxon>
        <taxon>Rotifera</taxon>
        <taxon>Eurotatoria</taxon>
        <taxon>Bdelloidea</taxon>
        <taxon>Philodinida</taxon>
        <taxon>Philodinidae</taxon>
        <taxon>Rotaria</taxon>
    </lineage>
</organism>
<dbReference type="Gene3D" id="3.30.300.20">
    <property type="match status" value="1"/>
</dbReference>
<dbReference type="SUPFAM" id="SSF54814">
    <property type="entry name" value="Prokaryotic type KH domain (KH-domain type II)"/>
    <property type="match status" value="1"/>
</dbReference>
<evidence type="ECO:0000313" key="2">
    <source>
        <dbReference type="Proteomes" id="UP000663856"/>
    </source>
</evidence>
<reference evidence="1" key="1">
    <citation type="submission" date="2021-02" db="EMBL/GenBank/DDBJ databases">
        <authorList>
            <person name="Nowell W R."/>
        </authorList>
    </citation>
    <scope>NUCLEOTIDE SEQUENCE</scope>
</reference>
<gene>
    <name evidence="1" type="ORF">WKI299_LOCUS30943</name>
</gene>
<dbReference type="Proteomes" id="UP000663856">
    <property type="component" value="Unassembled WGS sequence"/>
</dbReference>
<evidence type="ECO:0000313" key="1">
    <source>
        <dbReference type="EMBL" id="CAF2154314.1"/>
    </source>
</evidence>
<dbReference type="EMBL" id="CAJNRF010014073">
    <property type="protein sequence ID" value="CAF2154314.1"/>
    <property type="molecule type" value="Genomic_DNA"/>
</dbReference>
<sequence>MNCSQNFSSVQLTRTVRTVQLTRTVRTVQLSSDNWQELSYRTSERWELDENDVLNMTFIIYPRAKQLKRDVSVLLKNHGEAIKLISMEAERALSTTFRCEVKLKLIVKTSHE</sequence>
<dbReference type="InterPro" id="IPR015946">
    <property type="entry name" value="KH_dom-like_a/b"/>
</dbReference>
<comment type="caution">
    <text evidence="1">The sequence shown here is derived from an EMBL/GenBank/DDBJ whole genome shotgun (WGS) entry which is preliminary data.</text>
</comment>
<protein>
    <submittedName>
        <fullName evidence="1">Uncharacterized protein</fullName>
    </submittedName>
</protein>
<accession>A0A816Y3S4</accession>
<proteinExistence type="predicted"/>
<dbReference type="GO" id="GO:0003723">
    <property type="term" value="F:RNA binding"/>
    <property type="evidence" value="ECO:0007669"/>
    <property type="project" value="InterPro"/>
</dbReference>
<dbReference type="AlphaFoldDB" id="A0A816Y3S4"/>